<dbReference type="Gene3D" id="2.40.10.270">
    <property type="entry name" value="Bacteriophage SPP1 head-tail adaptor protein"/>
    <property type="match status" value="1"/>
</dbReference>
<sequence>MALKAGRLRHRVDIQSKVQTQDPQTGEMVDSWITTWPQVPAEIAPLSVREFIAAQAVQSDLSARITIRYRDGMLPTMRVLHRGRIYNPAGWLPDPVRGNEYLTAPCSEGVNEG</sequence>
<dbReference type="AlphaFoldDB" id="A0A6G6IX34"/>
<dbReference type="EMBL" id="CP049140">
    <property type="protein sequence ID" value="QIE86791.1"/>
    <property type="molecule type" value="Genomic_DNA"/>
</dbReference>
<dbReference type="NCBIfam" id="TIGR01563">
    <property type="entry name" value="gp16_SPP1"/>
    <property type="match status" value="1"/>
</dbReference>
<dbReference type="Pfam" id="PF05521">
    <property type="entry name" value="Phage_HCP"/>
    <property type="match status" value="1"/>
</dbReference>
<accession>A0A6G6IX34</accession>
<protein>
    <submittedName>
        <fullName evidence="1">Phage head closure protein</fullName>
    </submittedName>
</protein>
<name>A0A6G6IX34_PSENT</name>
<dbReference type="Proteomes" id="UP000501063">
    <property type="component" value="Chromosome"/>
</dbReference>
<evidence type="ECO:0000313" key="1">
    <source>
        <dbReference type="EMBL" id="QIE86791.1"/>
    </source>
</evidence>
<proteinExistence type="predicted"/>
<reference evidence="1 2" key="1">
    <citation type="submission" date="2020-02" db="EMBL/GenBank/DDBJ databases">
        <title>Integrative conjugative elements (ICEs) and plasmids drive adaptation of Pseudomonas nitroreducens strain HBP1 to wastewater environment.</title>
        <authorList>
            <person name="Sentchilo V."/>
            <person name="Carraro N."/>
            <person name="Bertelli C."/>
            <person name="van der Meer J.R."/>
        </authorList>
    </citation>
    <scope>NUCLEOTIDE SEQUENCE [LARGE SCALE GENOMIC DNA]</scope>
    <source>
        <strain evidence="1 2">HBP1</strain>
    </source>
</reference>
<organism evidence="1 2">
    <name type="scientific">Pseudomonas nitroreducens</name>
    <dbReference type="NCBI Taxonomy" id="46680"/>
    <lineage>
        <taxon>Bacteria</taxon>
        <taxon>Pseudomonadati</taxon>
        <taxon>Pseudomonadota</taxon>
        <taxon>Gammaproteobacteria</taxon>
        <taxon>Pseudomonadales</taxon>
        <taxon>Pseudomonadaceae</taxon>
        <taxon>Pseudomonas</taxon>
    </lineage>
</organism>
<evidence type="ECO:0000313" key="2">
    <source>
        <dbReference type="Proteomes" id="UP000501063"/>
    </source>
</evidence>
<dbReference type="InterPro" id="IPR008767">
    <property type="entry name" value="Phage_SPP1_head-tail_adaptor"/>
</dbReference>
<dbReference type="InterPro" id="IPR038666">
    <property type="entry name" value="SSP1_head-tail_sf"/>
</dbReference>
<gene>
    <name evidence="1" type="ORF">G5B91_11115</name>
</gene>
<dbReference type="RefSeq" id="WP_024763220.1">
    <property type="nucleotide sequence ID" value="NZ_CP049140.1"/>
</dbReference>
<dbReference type="KEGG" id="pnt:G5B91_11115"/>